<name>A0A9Q1GVL4_9CARY</name>
<dbReference type="SUPFAM" id="SSF48452">
    <property type="entry name" value="TPR-like"/>
    <property type="match status" value="1"/>
</dbReference>
<dbReference type="AlphaFoldDB" id="A0A9Q1GVL4"/>
<evidence type="ECO:0000313" key="3">
    <source>
        <dbReference type="EMBL" id="KAJ8426009.1"/>
    </source>
</evidence>
<dbReference type="Gene3D" id="1.25.40.10">
    <property type="entry name" value="Tetratricopeptide repeat domain"/>
    <property type="match status" value="1"/>
</dbReference>
<dbReference type="Proteomes" id="UP001153076">
    <property type="component" value="Unassembled WGS sequence"/>
</dbReference>
<evidence type="ECO:0000256" key="2">
    <source>
        <dbReference type="ARBA" id="ARBA00022803"/>
    </source>
</evidence>
<evidence type="ECO:0000256" key="1">
    <source>
        <dbReference type="ARBA" id="ARBA00022737"/>
    </source>
</evidence>
<dbReference type="EMBL" id="JAKOGI010001364">
    <property type="protein sequence ID" value="KAJ8426009.1"/>
    <property type="molecule type" value="Genomic_DNA"/>
</dbReference>
<gene>
    <name evidence="3" type="ORF">Cgig2_026121</name>
</gene>
<evidence type="ECO:0008006" key="5">
    <source>
        <dbReference type="Google" id="ProtNLM"/>
    </source>
</evidence>
<accession>A0A9Q1GVL4</accession>
<keyword evidence="2" id="KW-0802">TPR repeat</keyword>
<protein>
    <recommendedName>
        <fullName evidence="5">Tetratricopeptide repeat protein 12</fullName>
    </recommendedName>
</protein>
<organism evidence="3 4">
    <name type="scientific">Carnegiea gigantea</name>
    <dbReference type="NCBI Taxonomy" id="171969"/>
    <lineage>
        <taxon>Eukaryota</taxon>
        <taxon>Viridiplantae</taxon>
        <taxon>Streptophyta</taxon>
        <taxon>Embryophyta</taxon>
        <taxon>Tracheophyta</taxon>
        <taxon>Spermatophyta</taxon>
        <taxon>Magnoliopsida</taxon>
        <taxon>eudicotyledons</taxon>
        <taxon>Gunneridae</taxon>
        <taxon>Pentapetalae</taxon>
        <taxon>Caryophyllales</taxon>
        <taxon>Cactineae</taxon>
        <taxon>Cactaceae</taxon>
        <taxon>Cactoideae</taxon>
        <taxon>Echinocereeae</taxon>
        <taxon>Carnegiea</taxon>
    </lineage>
</organism>
<dbReference type="InterPro" id="IPR039663">
    <property type="entry name" value="AIP/AIPL1/TTC9"/>
</dbReference>
<evidence type="ECO:0000313" key="4">
    <source>
        <dbReference type="Proteomes" id="UP001153076"/>
    </source>
</evidence>
<keyword evidence="1" id="KW-0677">Repeat</keyword>
<comment type="caution">
    <text evidence="3">The sequence shown here is derived from an EMBL/GenBank/DDBJ whole genome shotgun (WGS) entry which is preliminary data.</text>
</comment>
<reference evidence="3" key="1">
    <citation type="submission" date="2022-04" db="EMBL/GenBank/DDBJ databases">
        <title>Carnegiea gigantea Genome sequencing and assembly v2.</title>
        <authorList>
            <person name="Copetti D."/>
            <person name="Sanderson M.J."/>
            <person name="Burquez A."/>
            <person name="Wojciechowski M.F."/>
        </authorList>
    </citation>
    <scope>NUCLEOTIDE SEQUENCE</scope>
    <source>
        <strain evidence="3">SGP5-SGP5p</strain>
        <tissue evidence="3">Aerial part</tissue>
    </source>
</reference>
<proteinExistence type="predicted"/>
<keyword evidence="4" id="KW-1185">Reference proteome</keyword>
<dbReference type="PANTHER" id="PTHR11242">
    <property type="entry name" value="ARYL HYDROCARBON RECEPTOR INTERACTING PROTEIN RELATED"/>
    <property type="match status" value="1"/>
</dbReference>
<dbReference type="PANTHER" id="PTHR11242:SF0">
    <property type="entry name" value="TPR_REGION DOMAIN-CONTAINING PROTEIN"/>
    <property type="match status" value="1"/>
</dbReference>
<dbReference type="OrthoDB" id="433738at2759"/>
<dbReference type="InterPro" id="IPR011990">
    <property type="entry name" value="TPR-like_helical_dom_sf"/>
</dbReference>
<sequence length="151" mass="17561">MATLPELNFTCMVEDHFKEDLDEDVIYAIMHMDSPRKALMKSHVLKEEGNKLFKTKDYRRALNSENDAHMMEELTVAINLNIATCWLKLKEFELAKRQCDVVTNFDCFNVKACFRRAQALINMGQAEAARQDLLVAFRFEPNNGEVQKELR</sequence>